<accession>A0A4R0RD31</accession>
<dbReference type="EMBL" id="RWJN01000153">
    <property type="protein sequence ID" value="TCD66010.1"/>
    <property type="molecule type" value="Genomic_DNA"/>
</dbReference>
<comment type="caution">
    <text evidence="7">The sequence shown here is derived from an EMBL/GenBank/DDBJ whole genome shotgun (WGS) entry which is preliminary data.</text>
</comment>
<proteinExistence type="predicted"/>
<gene>
    <name evidence="7" type="ORF">EIP91_001910</name>
</gene>
<organism evidence="7 8">
    <name type="scientific">Steccherinum ochraceum</name>
    <dbReference type="NCBI Taxonomy" id="92696"/>
    <lineage>
        <taxon>Eukaryota</taxon>
        <taxon>Fungi</taxon>
        <taxon>Dikarya</taxon>
        <taxon>Basidiomycota</taxon>
        <taxon>Agaricomycotina</taxon>
        <taxon>Agaricomycetes</taxon>
        <taxon>Polyporales</taxon>
        <taxon>Steccherinaceae</taxon>
        <taxon>Steccherinum</taxon>
    </lineage>
</organism>
<dbReference type="Gene3D" id="6.10.140.2220">
    <property type="match status" value="1"/>
</dbReference>
<dbReference type="OrthoDB" id="2754812at2759"/>
<feature type="region of interest" description="Disordered" evidence="5">
    <location>
        <begin position="1"/>
        <end position="20"/>
    </location>
</feature>
<keyword evidence="1" id="KW-0479">Metal-binding</keyword>
<dbReference type="InterPro" id="IPR002893">
    <property type="entry name" value="Znf_MYND"/>
</dbReference>
<dbReference type="Proteomes" id="UP000292702">
    <property type="component" value="Unassembled WGS sequence"/>
</dbReference>
<keyword evidence="8" id="KW-1185">Reference proteome</keyword>
<dbReference type="Pfam" id="PF01753">
    <property type="entry name" value="zf-MYND"/>
    <property type="match status" value="1"/>
</dbReference>
<dbReference type="SUPFAM" id="SSF144232">
    <property type="entry name" value="HIT/MYND zinc finger-like"/>
    <property type="match status" value="1"/>
</dbReference>
<sequence length="238" mass="27635">MQATPPPESPALVHRHPATDRKEQFRKDFASHCQNSKCWRVRKEGEIYFRCKGCDDSLYCSKDCQKAAWPTHRDECKTAQEARAAMSPTERTNREKLLAYTEKHSPIICAAALRGLELDRDLSRSQQYYFEIETEVREGQTRPETAFYVTRASPQLLMCHPNRRDIWKTLKEQVEVKKDTQMATVGAFCVEVVCRSLNVQTRFPVVVDEEVLTFQEPSGDRSLWHQALFRNMNEGIVY</sequence>
<reference evidence="7 8" key="1">
    <citation type="submission" date="2018-11" db="EMBL/GenBank/DDBJ databases">
        <title>Genome assembly of Steccherinum ochraceum LE-BIN_3174, the white-rot fungus of the Steccherinaceae family (The Residual Polyporoid clade, Polyporales, Basidiomycota).</title>
        <authorList>
            <person name="Fedorova T.V."/>
            <person name="Glazunova O.A."/>
            <person name="Landesman E.O."/>
            <person name="Moiseenko K.V."/>
            <person name="Psurtseva N.V."/>
            <person name="Savinova O.S."/>
            <person name="Shakhova N.V."/>
            <person name="Tyazhelova T.V."/>
            <person name="Vasina D.V."/>
        </authorList>
    </citation>
    <scope>NUCLEOTIDE SEQUENCE [LARGE SCALE GENOMIC DNA]</scope>
    <source>
        <strain evidence="7 8">LE-BIN_3174</strain>
    </source>
</reference>
<evidence type="ECO:0000256" key="2">
    <source>
        <dbReference type="ARBA" id="ARBA00022771"/>
    </source>
</evidence>
<evidence type="ECO:0000313" key="7">
    <source>
        <dbReference type="EMBL" id="TCD66010.1"/>
    </source>
</evidence>
<evidence type="ECO:0000259" key="6">
    <source>
        <dbReference type="PROSITE" id="PS50865"/>
    </source>
</evidence>
<dbReference type="AlphaFoldDB" id="A0A4R0RD31"/>
<protein>
    <recommendedName>
        <fullName evidence="6">MYND-type domain-containing protein</fullName>
    </recommendedName>
</protein>
<dbReference type="GO" id="GO:0008270">
    <property type="term" value="F:zinc ion binding"/>
    <property type="evidence" value="ECO:0007669"/>
    <property type="project" value="UniProtKB-KW"/>
</dbReference>
<dbReference type="STRING" id="92696.A0A4R0RD31"/>
<evidence type="ECO:0000256" key="4">
    <source>
        <dbReference type="PROSITE-ProRule" id="PRU00134"/>
    </source>
</evidence>
<evidence type="ECO:0000313" key="8">
    <source>
        <dbReference type="Proteomes" id="UP000292702"/>
    </source>
</evidence>
<evidence type="ECO:0000256" key="5">
    <source>
        <dbReference type="SAM" id="MobiDB-lite"/>
    </source>
</evidence>
<evidence type="ECO:0000256" key="3">
    <source>
        <dbReference type="ARBA" id="ARBA00022833"/>
    </source>
</evidence>
<name>A0A4R0RD31_9APHY</name>
<keyword evidence="3" id="KW-0862">Zinc</keyword>
<feature type="domain" description="MYND-type" evidence="6">
    <location>
        <begin position="38"/>
        <end position="76"/>
    </location>
</feature>
<evidence type="ECO:0000256" key="1">
    <source>
        <dbReference type="ARBA" id="ARBA00022723"/>
    </source>
</evidence>
<keyword evidence="2 4" id="KW-0863">Zinc-finger</keyword>
<dbReference type="PROSITE" id="PS50865">
    <property type="entry name" value="ZF_MYND_2"/>
    <property type="match status" value="1"/>
</dbReference>